<name>A0A9P7CXI8_9AGAM</name>
<reference evidence="4" key="1">
    <citation type="journal article" date="2020" name="New Phytol.">
        <title>Comparative genomics reveals dynamic genome evolution in host specialist ectomycorrhizal fungi.</title>
        <authorList>
            <person name="Lofgren L.A."/>
            <person name="Nguyen N.H."/>
            <person name="Vilgalys R."/>
            <person name="Ruytinx J."/>
            <person name="Liao H.L."/>
            <person name="Branco S."/>
            <person name="Kuo A."/>
            <person name="LaButti K."/>
            <person name="Lipzen A."/>
            <person name="Andreopoulos W."/>
            <person name="Pangilinan J."/>
            <person name="Riley R."/>
            <person name="Hundley H."/>
            <person name="Na H."/>
            <person name="Barry K."/>
            <person name="Grigoriev I.V."/>
            <person name="Stajich J.E."/>
            <person name="Kennedy P.G."/>
        </authorList>
    </citation>
    <scope>NUCLEOTIDE SEQUENCE</scope>
    <source>
        <strain evidence="4">DOB743</strain>
    </source>
</reference>
<proteinExistence type="predicted"/>
<keyword evidence="5" id="KW-1185">Reference proteome</keyword>
<dbReference type="AlphaFoldDB" id="A0A9P7CXI8"/>
<accession>A0A9P7CXI8</accession>
<organism evidence="4 5">
    <name type="scientific">Suillus placidus</name>
    <dbReference type="NCBI Taxonomy" id="48579"/>
    <lineage>
        <taxon>Eukaryota</taxon>
        <taxon>Fungi</taxon>
        <taxon>Dikarya</taxon>
        <taxon>Basidiomycota</taxon>
        <taxon>Agaricomycotina</taxon>
        <taxon>Agaricomycetes</taxon>
        <taxon>Agaricomycetidae</taxon>
        <taxon>Boletales</taxon>
        <taxon>Suillineae</taxon>
        <taxon>Suillaceae</taxon>
        <taxon>Suillus</taxon>
    </lineage>
</organism>
<feature type="chain" id="PRO_5040213702" description="DUF6830 domain-containing protein" evidence="2">
    <location>
        <begin position="30"/>
        <end position="581"/>
    </location>
</feature>
<dbReference type="InterPro" id="IPR049233">
    <property type="entry name" value="DUF6830"/>
</dbReference>
<keyword evidence="2" id="KW-0732">Signal</keyword>
<dbReference type="OrthoDB" id="3232986at2759"/>
<feature type="region of interest" description="Disordered" evidence="1">
    <location>
        <begin position="511"/>
        <end position="581"/>
    </location>
</feature>
<dbReference type="Proteomes" id="UP000714275">
    <property type="component" value="Unassembled WGS sequence"/>
</dbReference>
<feature type="compositionally biased region" description="Basic residues" evidence="1">
    <location>
        <begin position="569"/>
        <end position="581"/>
    </location>
</feature>
<feature type="compositionally biased region" description="Low complexity" evidence="1">
    <location>
        <begin position="511"/>
        <end position="537"/>
    </location>
</feature>
<protein>
    <recommendedName>
        <fullName evidence="3">DUF6830 domain-containing protein</fullName>
    </recommendedName>
</protein>
<evidence type="ECO:0000256" key="2">
    <source>
        <dbReference type="SAM" id="SignalP"/>
    </source>
</evidence>
<dbReference type="EMBL" id="JABBWD010000063">
    <property type="protein sequence ID" value="KAG1770791.1"/>
    <property type="molecule type" value="Genomic_DNA"/>
</dbReference>
<feature type="signal peptide" evidence="2">
    <location>
        <begin position="1"/>
        <end position="29"/>
    </location>
</feature>
<evidence type="ECO:0000259" key="3">
    <source>
        <dbReference type="Pfam" id="PF20722"/>
    </source>
</evidence>
<sequence>MSSRNTFTSAAVWPLITLGLMDFRYLSQATVIDEVHCQKILNALQEFYDHKQDIIACGAHLGTKSKNVLNNWHIPKLELTQSVIPSIHQVGSLLQWSANTTKHAHITLIKDPADSTNNNNVDAQICRFLDCSHAQAAGSLVMDNGSGSDDEGGDIAEVDAQAAVTDHLWGSKCPVTNFFKKAEQVSLNVKAMRPLRTFVVGSTAIHLNFDPSLWCIPVDVVAKKFSLPDLWRALAGYVQREGHSHGTSQSFHKLEEQHHAAPDASLPFSDLMVWFKVQVQQASYYNQSATPPTLTINASPPSTTKKYGHYDAAIFTVDDTKGEQWPVTRLKGHAVAEVHLIMQPLPPRGKTVPWAGCFLTYVQLLDVVTQRRGIIVHSHVWMDMSEVQYTMFKRGADGPFDFNSKNPEMFAEGTVYPEIKMDDVEHMLSGATEGLKDYVVSLMEGMELEESSIRSAHESHPVWDLMWEAAVNQISTAVYLTAYCRYVDWHHHKYNKCKSLHQAVTQANTTASTSGTLLSSTNLTAGSSSDPTTSSSSDEPHMPSTGILTKHTMKKVKVSDNNVPEAKVKKSRPKKGKGRGL</sequence>
<evidence type="ECO:0000313" key="5">
    <source>
        <dbReference type="Proteomes" id="UP000714275"/>
    </source>
</evidence>
<evidence type="ECO:0000256" key="1">
    <source>
        <dbReference type="SAM" id="MobiDB-lite"/>
    </source>
</evidence>
<feature type="domain" description="DUF6830" evidence="3">
    <location>
        <begin position="177"/>
        <end position="337"/>
    </location>
</feature>
<dbReference type="Pfam" id="PF20722">
    <property type="entry name" value="DUF6830"/>
    <property type="match status" value="1"/>
</dbReference>
<gene>
    <name evidence="4" type="ORF">EV702DRAFT_1202262</name>
</gene>
<evidence type="ECO:0000313" key="4">
    <source>
        <dbReference type="EMBL" id="KAG1770791.1"/>
    </source>
</evidence>
<comment type="caution">
    <text evidence="4">The sequence shown here is derived from an EMBL/GenBank/DDBJ whole genome shotgun (WGS) entry which is preliminary data.</text>
</comment>